<evidence type="ECO:0000313" key="2">
    <source>
        <dbReference type="Proteomes" id="UP000696280"/>
    </source>
</evidence>
<dbReference type="EMBL" id="CAJVRL010000127">
    <property type="protein sequence ID" value="CAG8962325.1"/>
    <property type="molecule type" value="Genomic_DNA"/>
</dbReference>
<name>A0A9N9LDR8_9HELO</name>
<dbReference type="Proteomes" id="UP000696280">
    <property type="component" value="Unassembled WGS sequence"/>
</dbReference>
<proteinExistence type="predicted"/>
<dbReference type="AlphaFoldDB" id="A0A9N9LDR8"/>
<organism evidence="1 2">
    <name type="scientific">Hymenoscyphus fraxineus</name>
    <dbReference type="NCBI Taxonomy" id="746836"/>
    <lineage>
        <taxon>Eukaryota</taxon>
        <taxon>Fungi</taxon>
        <taxon>Dikarya</taxon>
        <taxon>Ascomycota</taxon>
        <taxon>Pezizomycotina</taxon>
        <taxon>Leotiomycetes</taxon>
        <taxon>Helotiales</taxon>
        <taxon>Helotiaceae</taxon>
        <taxon>Hymenoscyphus</taxon>
    </lineage>
</organism>
<gene>
    <name evidence="1" type="ORF">HYFRA_00005380</name>
</gene>
<evidence type="ECO:0000313" key="1">
    <source>
        <dbReference type="EMBL" id="CAG8962325.1"/>
    </source>
</evidence>
<sequence length="208" mass="23295">MTDAAGKDEYALWRMMTTGLLVLFLQKGAIDRFGLGVGLSVNILSPIQGLCCFLWSRSGPRRGTLGGAEFNRFNDGEGGGNTWSSVPHGSSSASRCWKVQARVKAFLLRLPLPLPVLPSKPLRPRAPGGSCPFPFALCPFKPCWWIMHRRFEGKKKDGYASSGYLTWTVFTTGQDALSRTMQSRYSVQPRPRRRPWDGLRVMVRVTWK</sequence>
<keyword evidence="2" id="KW-1185">Reference proteome</keyword>
<comment type="caution">
    <text evidence="1">The sequence shown here is derived from an EMBL/GenBank/DDBJ whole genome shotgun (WGS) entry which is preliminary data.</text>
</comment>
<reference evidence="1" key="1">
    <citation type="submission" date="2021-07" db="EMBL/GenBank/DDBJ databases">
        <authorList>
            <person name="Durling M."/>
        </authorList>
    </citation>
    <scope>NUCLEOTIDE SEQUENCE</scope>
</reference>
<accession>A0A9N9LDR8</accession>
<protein>
    <submittedName>
        <fullName evidence="1">Uncharacterized protein</fullName>
    </submittedName>
</protein>